<feature type="compositionally biased region" description="Basic residues" evidence="1">
    <location>
        <begin position="23"/>
        <end position="33"/>
    </location>
</feature>
<reference evidence="2" key="2">
    <citation type="journal article" date="2015" name="Fish Shellfish Immunol.">
        <title>Early steps in the European eel (Anguilla anguilla)-Vibrio vulnificus interaction in the gills: Role of the RtxA13 toxin.</title>
        <authorList>
            <person name="Callol A."/>
            <person name="Pajuelo D."/>
            <person name="Ebbesson L."/>
            <person name="Teles M."/>
            <person name="MacKenzie S."/>
            <person name="Amaro C."/>
        </authorList>
    </citation>
    <scope>NUCLEOTIDE SEQUENCE</scope>
</reference>
<name>A0A0E9X5I4_ANGAN</name>
<accession>A0A0E9X5I4</accession>
<reference evidence="2" key="1">
    <citation type="submission" date="2014-11" db="EMBL/GenBank/DDBJ databases">
        <authorList>
            <person name="Amaro Gonzalez C."/>
        </authorList>
    </citation>
    <scope>NUCLEOTIDE SEQUENCE</scope>
</reference>
<dbReference type="AlphaFoldDB" id="A0A0E9X5I4"/>
<feature type="region of interest" description="Disordered" evidence="1">
    <location>
        <begin position="65"/>
        <end position="88"/>
    </location>
</feature>
<evidence type="ECO:0000256" key="1">
    <source>
        <dbReference type="SAM" id="MobiDB-lite"/>
    </source>
</evidence>
<organism evidence="2">
    <name type="scientific">Anguilla anguilla</name>
    <name type="common">European freshwater eel</name>
    <name type="synonym">Muraena anguilla</name>
    <dbReference type="NCBI Taxonomy" id="7936"/>
    <lineage>
        <taxon>Eukaryota</taxon>
        <taxon>Metazoa</taxon>
        <taxon>Chordata</taxon>
        <taxon>Craniata</taxon>
        <taxon>Vertebrata</taxon>
        <taxon>Euteleostomi</taxon>
        <taxon>Actinopterygii</taxon>
        <taxon>Neopterygii</taxon>
        <taxon>Teleostei</taxon>
        <taxon>Anguilliformes</taxon>
        <taxon>Anguillidae</taxon>
        <taxon>Anguilla</taxon>
    </lineage>
</organism>
<evidence type="ECO:0000313" key="2">
    <source>
        <dbReference type="EMBL" id="JAH97145.1"/>
    </source>
</evidence>
<proteinExistence type="predicted"/>
<protein>
    <submittedName>
        <fullName evidence="2">Uncharacterized protein</fullName>
    </submittedName>
</protein>
<sequence length="104" mass="12470">MRMRRRAMMIMMTKPLLPRIRNKRKFQQRRPGRPARVQRDSRLRRTKIQMSVVMWRSVRLRPRSAASPQLWKGEPHGRSAGRGSWRMGNPGVYSRGARMIMWKL</sequence>
<dbReference type="EMBL" id="GBXM01011432">
    <property type="protein sequence ID" value="JAH97145.1"/>
    <property type="molecule type" value="Transcribed_RNA"/>
</dbReference>
<feature type="region of interest" description="Disordered" evidence="1">
    <location>
        <begin position="23"/>
        <end position="42"/>
    </location>
</feature>